<gene>
    <name evidence="1" type="ORF">NXX45_22860</name>
</gene>
<proteinExistence type="predicted"/>
<keyword evidence="1" id="KW-0614">Plasmid</keyword>
<dbReference type="EMBL" id="CP103217">
    <property type="protein sequence ID" value="UVR58722.1"/>
    <property type="molecule type" value="Genomic_DNA"/>
</dbReference>
<name>A0AAQ2NHA7_BACFG</name>
<evidence type="ECO:0008006" key="3">
    <source>
        <dbReference type="Google" id="ProtNLM"/>
    </source>
</evidence>
<accession>A0AAQ2NHA7</accession>
<geneLocation type="plasmid" evidence="1 2">
    <name>unnamed1</name>
</geneLocation>
<dbReference type="Proteomes" id="UP001060330">
    <property type="component" value="Plasmid unnamed1"/>
</dbReference>
<evidence type="ECO:0000313" key="2">
    <source>
        <dbReference type="Proteomes" id="UP001060330"/>
    </source>
</evidence>
<evidence type="ECO:0000313" key="1">
    <source>
        <dbReference type="EMBL" id="UVR58722.1"/>
    </source>
</evidence>
<dbReference type="Gene3D" id="3.40.1620.10">
    <property type="entry name" value="YefM-like domain"/>
    <property type="match status" value="1"/>
</dbReference>
<organism evidence="1 2">
    <name type="scientific">Bacteroides fragilis</name>
    <dbReference type="NCBI Taxonomy" id="817"/>
    <lineage>
        <taxon>Bacteria</taxon>
        <taxon>Pseudomonadati</taxon>
        <taxon>Bacteroidota</taxon>
        <taxon>Bacteroidia</taxon>
        <taxon>Bacteroidales</taxon>
        <taxon>Bacteroidaceae</taxon>
        <taxon>Bacteroides</taxon>
    </lineage>
</organism>
<reference evidence="1" key="1">
    <citation type="submission" date="2022-08" db="EMBL/GenBank/DDBJ databases">
        <title>Genome Sequencing of Bacteroides fragilis Group Isolates with Nanopore Technology.</title>
        <authorList>
            <person name="Tisza M.J."/>
            <person name="Smith D."/>
            <person name="Dekker J.P."/>
        </authorList>
    </citation>
    <scope>NUCLEOTIDE SEQUENCE</scope>
    <source>
        <strain evidence="1">BFG-70</strain>
        <plasmid evidence="1">unnamed1</plasmid>
    </source>
</reference>
<protein>
    <recommendedName>
        <fullName evidence="3">Antitoxin</fullName>
    </recommendedName>
</protein>
<sequence length="72" mass="8264">MEALSVREYRNNLAASFTKADNGEQVLIRRKNEIYALVKVGREDLMITPELQARIDKTLKSSEDIDAYFDSL</sequence>
<dbReference type="AlphaFoldDB" id="A0AAQ2NHA7"/>